<dbReference type="PANTHER" id="PTHR10211:SF0">
    <property type="entry name" value="DEOXYRIBODIPYRIMIDINE PHOTO-LYASE"/>
    <property type="match status" value="1"/>
</dbReference>
<feature type="domain" description="Photolyase/cryptochrome alpha/beta" evidence="15">
    <location>
        <begin position="54"/>
        <end position="186"/>
    </location>
</feature>
<dbReference type="Gene3D" id="3.40.50.620">
    <property type="entry name" value="HUPs"/>
    <property type="match status" value="1"/>
</dbReference>
<dbReference type="SUPFAM" id="SSF48173">
    <property type="entry name" value="Cryptochrome/photolyase FAD-binding domain"/>
    <property type="match status" value="1"/>
</dbReference>
<evidence type="ECO:0000256" key="8">
    <source>
        <dbReference type="ARBA" id="ARBA00023125"/>
    </source>
</evidence>
<dbReference type="InterPro" id="IPR014729">
    <property type="entry name" value="Rossmann-like_a/b/a_fold"/>
</dbReference>
<dbReference type="EC" id="4.1.99.3" evidence="3"/>
<evidence type="ECO:0000313" key="18">
    <source>
        <dbReference type="RefSeq" id="XP_033343431.1"/>
    </source>
</evidence>
<evidence type="ECO:0000313" key="17">
    <source>
        <dbReference type="RefSeq" id="XP_033343430.1"/>
    </source>
</evidence>
<dbReference type="FunFam" id="1.25.40.80:FF:000004">
    <property type="entry name" value="Deoxyribodipyrimidine photolyase"/>
    <property type="match status" value="1"/>
</dbReference>
<organism evidence="16 18">
    <name type="scientific">Bombus vosnesenskii</name>
    <dbReference type="NCBI Taxonomy" id="207650"/>
    <lineage>
        <taxon>Eukaryota</taxon>
        <taxon>Metazoa</taxon>
        <taxon>Ecdysozoa</taxon>
        <taxon>Arthropoda</taxon>
        <taxon>Hexapoda</taxon>
        <taxon>Insecta</taxon>
        <taxon>Pterygota</taxon>
        <taxon>Neoptera</taxon>
        <taxon>Endopterygota</taxon>
        <taxon>Hymenoptera</taxon>
        <taxon>Apocrita</taxon>
        <taxon>Aculeata</taxon>
        <taxon>Apoidea</taxon>
        <taxon>Anthophila</taxon>
        <taxon>Apidae</taxon>
        <taxon>Bombus</taxon>
        <taxon>Pyrobombus</taxon>
    </lineage>
</organism>
<dbReference type="InterPro" id="IPR032673">
    <property type="entry name" value="DNA_photolyase_2_CS"/>
</dbReference>
<dbReference type="AlphaFoldDB" id="A0A6J3JSV7"/>
<evidence type="ECO:0000256" key="13">
    <source>
        <dbReference type="ARBA" id="ARBA00059220"/>
    </source>
</evidence>
<keyword evidence="16" id="KW-1185">Reference proteome</keyword>
<evidence type="ECO:0000256" key="10">
    <source>
        <dbReference type="ARBA" id="ARBA00023239"/>
    </source>
</evidence>
<dbReference type="PROSITE" id="PS51645">
    <property type="entry name" value="PHR_CRY_ALPHA_BETA"/>
    <property type="match status" value="1"/>
</dbReference>
<dbReference type="PROSITE" id="PS01083">
    <property type="entry name" value="DNA_PHOTOLYASES_2_1"/>
    <property type="match status" value="1"/>
</dbReference>
<evidence type="ECO:0000256" key="14">
    <source>
        <dbReference type="ARBA" id="ARBA00083107"/>
    </source>
</evidence>
<dbReference type="RefSeq" id="XP_033343430.1">
    <property type="nucleotide sequence ID" value="XM_033487539.1"/>
</dbReference>
<gene>
    <name evidence="17 18" type="primary">LOC117230276</name>
</gene>
<comment type="catalytic activity">
    <reaction evidence="12">
        <text>cyclobutadipyrimidine (in DNA) = 2 pyrimidine residues (in DNA).</text>
        <dbReference type="EC" id="4.1.99.3"/>
    </reaction>
</comment>
<dbReference type="InterPro" id="IPR006050">
    <property type="entry name" value="DNA_photolyase_N"/>
</dbReference>
<keyword evidence="6" id="KW-0227">DNA damage</keyword>
<dbReference type="GO" id="GO:0003904">
    <property type="term" value="F:deoxyribodipyrimidine photo-lyase activity"/>
    <property type="evidence" value="ECO:0007669"/>
    <property type="project" value="UniProtKB-EC"/>
</dbReference>
<comment type="similarity">
    <text evidence="2">Belongs to the DNA photolyase class-2 family.</text>
</comment>
<keyword evidence="9" id="KW-0234">DNA repair</keyword>
<sequence>MDELNPSKRKKVVNLLKKFEENRKNVSESIMTFNFNKQRIKHLSELNDVKENCKGILYWMFRDIRTQDNWALLFAQKIAVKRNVPLHICFCIMPSFLNASMRYYKFLLKGLMEIEEECKQLNLNFHLLHGEPNESILKFVKTYNMGAVIVDFYPLKLPMLWIDNVQKNLPEDVPIYQIDAHNIVPCWYASSKQEFAAKTIRNKINTKLQEFLTEFPPVIKHPYLTKEKFENNNWDITLQDVEASKPTTEITWAKPGYRNGIKELENFIQNHLQKYGDERNNPLSNAISNLSPWFHFGMISVQRCILEIQEYKGLYKKSVESFMEEAIIRRELSDNFCFYNEKYDLVEGAYPWAIKTLNKHRKDTRKYVYSLSQLENSKTHDDLWNACQNQMIITGKMHGFLRMYWAKKLLEWSETPEIALEWANYLNNKYSIDGCDPNGYVGCMWSICGVHDHGWPERDIFGKIRYMNYNGCKRKFNVAEFVMKWGKKKANELI</sequence>
<dbReference type="GO" id="GO:0000719">
    <property type="term" value="P:photoreactive repair"/>
    <property type="evidence" value="ECO:0007669"/>
    <property type="project" value="TreeGrafter"/>
</dbReference>
<dbReference type="PROSITE" id="PS01084">
    <property type="entry name" value="DNA_PHOTOLYASES_2_2"/>
    <property type="match status" value="1"/>
</dbReference>
<proteinExistence type="inferred from homology"/>
<evidence type="ECO:0000256" key="2">
    <source>
        <dbReference type="ARBA" id="ARBA00006409"/>
    </source>
</evidence>
<dbReference type="Gene3D" id="1.10.579.10">
    <property type="entry name" value="DNA Cyclobutane Dipyrimidine Photolyase, subunit A, domain 3"/>
    <property type="match status" value="1"/>
</dbReference>
<keyword evidence="10" id="KW-0456">Lyase</keyword>
<dbReference type="InterPro" id="IPR008148">
    <property type="entry name" value="DNA_photolyase_2"/>
</dbReference>
<dbReference type="Proteomes" id="UP000504631">
    <property type="component" value="Unplaced"/>
</dbReference>
<evidence type="ECO:0000256" key="9">
    <source>
        <dbReference type="ARBA" id="ARBA00023204"/>
    </source>
</evidence>
<dbReference type="Gene3D" id="1.25.40.80">
    <property type="match status" value="1"/>
</dbReference>
<dbReference type="RefSeq" id="XP_033343431.1">
    <property type="nucleotide sequence ID" value="XM_033487540.1"/>
</dbReference>
<dbReference type="GO" id="GO:0003677">
    <property type="term" value="F:DNA binding"/>
    <property type="evidence" value="ECO:0007669"/>
    <property type="project" value="UniProtKB-KW"/>
</dbReference>
<dbReference type="InterPro" id="IPR036155">
    <property type="entry name" value="Crypto/Photolyase_N_sf"/>
</dbReference>
<name>A0A6J3JSV7_9HYME</name>
<dbReference type="KEGG" id="bvk:117230276"/>
<evidence type="ECO:0000256" key="3">
    <source>
        <dbReference type="ARBA" id="ARBA00013149"/>
    </source>
</evidence>
<evidence type="ECO:0000313" key="16">
    <source>
        <dbReference type="Proteomes" id="UP000504631"/>
    </source>
</evidence>
<dbReference type="GeneID" id="117230276"/>
<comment type="function">
    <text evidence="13">Involved in repair of UV radiation-induced DNA damage. Catalyzes the light-dependent monomerization (300-600 nm) of cyclobutyl pyrimidine dimers (in cis-syn configuration), which are formed between adjacent bases on the same DNA strand upon exposure to ultraviolet radiation.</text>
</comment>
<evidence type="ECO:0000256" key="7">
    <source>
        <dbReference type="ARBA" id="ARBA00022827"/>
    </source>
</evidence>
<evidence type="ECO:0000259" key="15">
    <source>
        <dbReference type="PROSITE" id="PS51645"/>
    </source>
</evidence>
<dbReference type="SUPFAM" id="SSF52425">
    <property type="entry name" value="Cryptochrome/photolyase, N-terminal domain"/>
    <property type="match status" value="1"/>
</dbReference>
<dbReference type="PANTHER" id="PTHR10211">
    <property type="entry name" value="DEOXYRIBODIPYRIMIDINE PHOTOLYASE"/>
    <property type="match status" value="1"/>
</dbReference>
<keyword evidence="5" id="KW-0285">Flavoprotein</keyword>
<evidence type="ECO:0000256" key="6">
    <source>
        <dbReference type="ARBA" id="ARBA00022763"/>
    </source>
</evidence>
<accession>A0A6J3JSV7</accession>
<reference evidence="17 18" key="1">
    <citation type="submission" date="2025-04" db="UniProtKB">
        <authorList>
            <consortium name="RefSeq"/>
        </authorList>
    </citation>
    <scope>IDENTIFICATION</scope>
    <source>
        <tissue evidence="17 18">Muscle</tissue>
    </source>
</reference>
<dbReference type="InterPro" id="IPR052219">
    <property type="entry name" value="Photolyase_Class-2"/>
</dbReference>
<dbReference type="NCBIfam" id="TIGR00591">
    <property type="entry name" value="phr2"/>
    <property type="match status" value="1"/>
</dbReference>
<evidence type="ECO:0000256" key="5">
    <source>
        <dbReference type="ARBA" id="ARBA00022630"/>
    </source>
</evidence>
<protein>
    <recommendedName>
        <fullName evidence="4">Deoxyribodipyrimidine photo-lyase</fullName>
        <ecNumber evidence="3">4.1.99.3</ecNumber>
    </recommendedName>
    <alternativeName>
        <fullName evidence="11">DNA photolyase</fullName>
    </alternativeName>
    <alternativeName>
        <fullName evidence="14">Photoreactivating enzyme</fullName>
    </alternativeName>
</protein>
<dbReference type="FunFam" id="1.10.579.10:FF:000002">
    <property type="entry name" value="Deoxyribodipyrimidine photolyase"/>
    <property type="match status" value="1"/>
</dbReference>
<evidence type="ECO:0000256" key="1">
    <source>
        <dbReference type="ARBA" id="ARBA00001974"/>
    </source>
</evidence>
<evidence type="ECO:0000256" key="12">
    <source>
        <dbReference type="ARBA" id="ARBA00033999"/>
    </source>
</evidence>
<dbReference type="FunFam" id="3.40.50.620:FF:000110">
    <property type="entry name" value="Deoxyribodipyrimidine photolyase"/>
    <property type="match status" value="1"/>
</dbReference>
<keyword evidence="7" id="KW-0274">FAD</keyword>
<evidence type="ECO:0000256" key="11">
    <source>
        <dbReference type="ARBA" id="ARBA00031671"/>
    </source>
</evidence>
<dbReference type="GO" id="GO:0009650">
    <property type="term" value="P:UV protection"/>
    <property type="evidence" value="ECO:0007669"/>
    <property type="project" value="UniProtKB-ARBA"/>
</dbReference>
<comment type="cofactor">
    <cofactor evidence="1">
        <name>FAD</name>
        <dbReference type="ChEBI" id="CHEBI:57692"/>
    </cofactor>
</comment>
<dbReference type="Pfam" id="PF00875">
    <property type="entry name" value="DNA_photolyase"/>
    <property type="match status" value="1"/>
</dbReference>
<evidence type="ECO:0000256" key="4">
    <source>
        <dbReference type="ARBA" id="ARBA00014046"/>
    </source>
</evidence>
<keyword evidence="8" id="KW-0238">DNA-binding</keyword>
<dbReference type="InterPro" id="IPR036134">
    <property type="entry name" value="Crypto/Photolyase_FAD-like_sf"/>
</dbReference>